<comment type="subcellular location">
    <subcellularLocation>
        <location evidence="8">Cell membrane</location>
        <topology evidence="8">Multi-pass membrane protein</topology>
    </subcellularLocation>
    <subcellularLocation>
        <location evidence="1">Endomembrane system</location>
        <topology evidence="1">Multi-pass membrane protein</topology>
    </subcellularLocation>
</comment>
<keyword evidence="6 8" id="KW-1133">Transmembrane helix</keyword>
<keyword evidence="10" id="KW-1185">Reference proteome</keyword>
<dbReference type="EMBL" id="LNYH01000150">
    <property type="protein sequence ID" value="KTD14116.1"/>
    <property type="molecule type" value="Genomic_DNA"/>
</dbReference>
<evidence type="ECO:0000256" key="4">
    <source>
        <dbReference type="ARBA" id="ARBA00022596"/>
    </source>
</evidence>
<dbReference type="AlphaFoldDB" id="A0A0W0V1X4"/>
<dbReference type="InterPro" id="IPR011541">
    <property type="entry name" value="Ni/Co_transpt_high_affinity"/>
</dbReference>
<protein>
    <recommendedName>
        <fullName evidence="8">Nickel/cobalt efflux system</fullName>
    </recommendedName>
</protein>
<dbReference type="GO" id="GO:0012505">
    <property type="term" value="C:endomembrane system"/>
    <property type="evidence" value="ECO:0007669"/>
    <property type="project" value="UniProtKB-SubCell"/>
</dbReference>
<evidence type="ECO:0000313" key="10">
    <source>
        <dbReference type="Proteomes" id="UP000054761"/>
    </source>
</evidence>
<reference evidence="9 10" key="1">
    <citation type="submission" date="2015-11" db="EMBL/GenBank/DDBJ databases">
        <title>Genomic analysis of 38 Legionella species identifies large and diverse effector repertoires.</title>
        <authorList>
            <person name="Burstein D."/>
            <person name="Amaro F."/>
            <person name="Zusman T."/>
            <person name="Lifshitz Z."/>
            <person name="Cohen O."/>
            <person name="Gilbert J.A."/>
            <person name="Pupko T."/>
            <person name="Shuman H.A."/>
            <person name="Segal G."/>
        </authorList>
    </citation>
    <scope>NUCLEOTIDE SEQUENCE [LARGE SCALE GENOMIC DNA]</scope>
    <source>
        <strain evidence="9 10">Bercovier 4</strain>
    </source>
</reference>
<dbReference type="GO" id="GO:0005886">
    <property type="term" value="C:plasma membrane"/>
    <property type="evidence" value="ECO:0007669"/>
    <property type="project" value="UniProtKB-SubCell"/>
</dbReference>
<gene>
    <name evidence="9" type="ORF">Lisr_2725</name>
</gene>
<dbReference type="Pfam" id="PF03824">
    <property type="entry name" value="NicO"/>
    <property type="match status" value="1"/>
</dbReference>
<feature type="transmembrane region" description="Helical" evidence="8">
    <location>
        <begin position="71"/>
        <end position="92"/>
    </location>
</feature>
<accession>A0A0W0V1X4</accession>
<keyword evidence="5 8" id="KW-0812">Transmembrane</keyword>
<comment type="caution">
    <text evidence="9">The sequence shown here is derived from an EMBL/GenBank/DDBJ whole genome shotgun (WGS) entry which is preliminary data.</text>
</comment>
<dbReference type="PATRIC" id="fig|454.4.peg.2993"/>
<proteinExistence type="inferred from homology"/>
<dbReference type="InterPro" id="IPR004688">
    <property type="entry name" value="Ni/Co_transpt"/>
</dbReference>
<evidence type="ECO:0000256" key="6">
    <source>
        <dbReference type="ARBA" id="ARBA00022989"/>
    </source>
</evidence>
<dbReference type="OrthoDB" id="9776706at2"/>
<evidence type="ECO:0000313" key="9">
    <source>
        <dbReference type="EMBL" id="KTD14116.1"/>
    </source>
</evidence>
<sequence length="215" mass="23331">MVLTLGMRHGFDLDHLATIDAISRTTKDSKMLSRLAGILFSLGHGLVVVFISLLVGSGLLRTVVPSWLDDFGQWVSIFFLLSFGFMTIWMLWSQRLNSSIPLGPKSFILNKITNKVSGSFSIIFIGALFALSFDTITQVTLFSISASVMSGWLLSGLLGVVFMLGMMASDGLNGFLVSALIRHADKSSQIIAYSLGLCIAGFNLLLGAWSLLDKL</sequence>
<dbReference type="PANTHER" id="PTHR31611:SF0">
    <property type="entry name" value="HIGH-AFFINITY NICKEL TRANSPORT PROTEIN NIC1"/>
    <property type="match status" value="1"/>
</dbReference>
<name>A0A0W0V1X4_9GAMM</name>
<dbReference type="GO" id="GO:0015099">
    <property type="term" value="F:nickel cation transmembrane transporter activity"/>
    <property type="evidence" value="ECO:0007669"/>
    <property type="project" value="UniProtKB-UniRule"/>
</dbReference>
<organism evidence="9 10">
    <name type="scientific">Legionella israelensis</name>
    <dbReference type="NCBI Taxonomy" id="454"/>
    <lineage>
        <taxon>Bacteria</taxon>
        <taxon>Pseudomonadati</taxon>
        <taxon>Pseudomonadota</taxon>
        <taxon>Gammaproteobacteria</taxon>
        <taxon>Legionellales</taxon>
        <taxon>Legionellaceae</taxon>
        <taxon>Legionella</taxon>
    </lineage>
</organism>
<dbReference type="STRING" id="454.Lisr_2725"/>
<evidence type="ECO:0000256" key="7">
    <source>
        <dbReference type="ARBA" id="ARBA00023136"/>
    </source>
</evidence>
<feature type="transmembrane region" description="Helical" evidence="8">
    <location>
        <begin position="190"/>
        <end position="212"/>
    </location>
</feature>
<feature type="transmembrane region" description="Helical" evidence="8">
    <location>
        <begin position="112"/>
        <end position="131"/>
    </location>
</feature>
<evidence type="ECO:0000256" key="2">
    <source>
        <dbReference type="ARBA" id="ARBA00010892"/>
    </source>
</evidence>
<evidence type="ECO:0000256" key="5">
    <source>
        <dbReference type="ARBA" id="ARBA00022692"/>
    </source>
</evidence>
<feature type="transmembrane region" description="Helical" evidence="8">
    <location>
        <begin position="35"/>
        <end position="59"/>
    </location>
</feature>
<keyword evidence="3 8" id="KW-0813">Transport</keyword>
<dbReference type="RefSeq" id="WP_058503002.1">
    <property type="nucleotide sequence ID" value="NZ_CAAAJA010000049.1"/>
</dbReference>
<feature type="transmembrane region" description="Helical" evidence="8">
    <location>
        <begin position="151"/>
        <end position="169"/>
    </location>
</feature>
<evidence type="ECO:0000256" key="3">
    <source>
        <dbReference type="ARBA" id="ARBA00022448"/>
    </source>
</evidence>
<comment type="similarity">
    <text evidence="2 8">Belongs to the NiCoT transporter (TC 2.A.52) family.</text>
</comment>
<keyword evidence="7 8" id="KW-0472">Membrane</keyword>
<evidence type="ECO:0000256" key="8">
    <source>
        <dbReference type="RuleBase" id="RU362101"/>
    </source>
</evidence>
<dbReference type="Proteomes" id="UP000054761">
    <property type="component" value="Unassembled WGS sequence"/>
</dbReference>
<evidence type="ECO:0000256" key="1">
    <source>
        <dbReference type="ARBA" id="ARBA00004127"/>
    </source>
</evidence>
<keyword evidence="4" id="KW-0533">Nickel</keyword>
<dbReference type="PANTHER" id="PTHR31611">
    <property type="entry name" value="HIGH-AFFINITY NICKEL TRANSPORT PROTEIN NIC1"/>
    <property type="match status" value="1"/>
</dbReference>